<organism evidence="3 4">
    <name type="scientific">Ruminococcus callidus ATCC 27760</name>
    <dbReference type="NCBI Taxonomy" id="411473"/>
    <lineage>
        <taxon>Bacteria</taxon>
        <taxon>Bacillati</taxon>
        <taxon>Bacillota</taxon>
        <taxon>Clostridia</taxon>
        <taxon>Eubacteriales</taxon>
        <taxon>Oscillospiraceae</taxon>
        <taxon>Ruminococcus</taxon>
    </lineage>
</organism>
<dbReference type="HOGENOM" id="CLU_012494_0_0_9"/>
<keyword evidence="1 3" id="KW-0378">Hydrolase</keyword>
<dbReference type="eggNOG" id="COG0657">
    <property type="taxonomic scope" value="Bacteria"/>
</dbReference>
<dbReference type="InterPro" id="IPR013094">
    <property type="entry name" value="AB_hydrolase_3"/>
</dbReference>
<gene>
    <name evidence="3" type="ORF">RUMCAL_03037</name>
</gene>
<dbReference type="STRING" id="411473.RUMCAL_03037"/>
<dbReference type="EMBL" id="AWVF01000393">
    <property type="protein sequence ID" value="ERJ89010.1"/>
    <property type="molecule type" value="Genomic_DNA"/>
</dbReference>
<dbReference type="SUPFAM" id="SSF53474">
    <property type="entry name" value="alpha/beta-Hydrolases"/>
    <property type="match status" value="1"/>
</dbReference>
<proteinExistence type="predicted"/>
<sequence>MGGKLMNIPKEIQESRIAWAANDAKRDSGLQEPQGIEKFCDLDYAGDGITEHLLDVYRPVQNGENLPVLISIHGGGWFYGDKELYRFYCMHMAELGFVVVNCNYRLAPEHPYPAAIADVCQVIRWTLAHRKQYTSNPHWFLVGDSAGAQLVSQYCILAGNAAYREQLDFATYDQLPDGTALNCGIYDMSLENIHKNIYTQEAAPEQQKLFEQVLTYMNSSFPPSYLMASVNDGLRPRTTPMRQRLEACGIPFTFAEYGEGVPSDSHVFHLNLYSENGKACNQAEADFFHHLEQQETRHA</sequence>
<dbReference type="InterPro" id="IPR050300">
    <property type="entry name" value="GDXG_lipolytic_enzyme"/>
</dbReference>
<evidence type="ECO:0000313" key="3">
    <source>
        <dbReference type="EMBL" id="ERJ89010.1"/>
    </source>
</evidence>
<name>U2KA85_9FIRM</name>
<keyword evidence="4" id="KW-1185">Reference proteome</keyword>
<dbReference type="ESTHER" id="9firm-u2ka85">
    <property type="family name" value="BD-FAE"/>
</dbReference>
<dbReference type="AlphaFoldDB" id="U2KA85"/>
<dbReference type="PATRIC" id="fig|411473.3.peg.2554"/>
<dbReference type="OrthoDB" id="24847at2"/>
<evidence type="ECO:0000259" key="2">
    <source>
        <dbReference type="Pfam" id="PF07859"/>
    </source>
</evidence>
<dbReference type="Gene3D" id="3.40.50.1820">
    <property type="entry name" value="alpha/beta hydrolase"/>
    <property type="match status" value="1"/>
</dbReference>
<evidence type="ECO:0000313" key="4">
    <source>
        <dbReference type="Proteomes" id="UP000016662"/>
    </source>
</evidence>
<comment type="caution">
    <text evidence="3">The sequence shown here is derived from an EMBL/GenBank/DDBJ whole genome shotgun (WGS) entry which is preliminary data.</text>
</comment>
<dbReference type="GO" id="GO:0016787">
    <property type="term" value="F:hydrolase activity"/>
    <property type="evidence" value="ECO:0007669"/>
    <property type="project" value="UniProtKB-KW"/>
</dbReference>
<reference evidence="3 4" key="1">
    <citation type="submission" date="2013-07" db="EMBL/GenBank/DDBJ databases">
        <authorList>
            <person name="Weinstock G."/>
            <person name="Sodergren E."/>
            <person name="Wylie T."/>
            <person name="Fulton L."/>
            <person name="Fulton R."/>
            <person name="Fronick C."/>
            <person name="O'Laughlin M."/>
            <person name="Godfrey J."/>
            <person name="Miner T."/>
            <person name="Herter B."/>
            <person name="Appelbaum E."/>
            <person name="Cordes M."/>
            <person name="Lek S."/>
            <person name="Wollam A."/>
            <person name="Pepin K.H."/>
            <person name="Palsikar V.B."/>
            <person name="Mitreva M."/>
            <person name="Wilson R.K."/>
        </authorList>
    </citation>
    <scope>NUCLEOTIDE SEQUENCE [LARGE SCALE GENOMIC DNA]</scope>
    <source>
        <strain evidence="3 4">ATCC 27760</strain>
    </source>
</reference>
<dbReference type="PANTHER" id="PTHR48081">
    <property type="entry name" value="AB HYDROLASE SUPERFAMILY PROTEIN C4A8.06C"/>
    <property type="match status" value="1"/>
</dbReference>
<accession>U2KA85</accession>
<dbReference type="Proteomes" id="UP000016662">
    <property type="component" value="Unassembled WGS sequence"/>
</dbReference>
<protein>
    <submittedName>
        <fullName evidence="3">Hydrolase, alpha/beta domain protein</fullName>
    </submittedName>
</protein>
<dbReference type="InterPro" id="IPR029058">
    <property type="entry name" value="AB_hydrolase_fold"/>
</dbReference>
<evidence type="ECO:0000256" key="1">
    <source>
        <dbReference type="ARBA" id="ARBA00022801"/>
    </source>
</evidence>
<dbReference type="Pfam" id="PF07859">
    <property type="entry name" value="Abhydrolase_3"/>
    <property type="match status" value="1"/>
</dbReference>
<feature type="domain" description="Alpha/beta hydrolase fold-3" evidence="2">
    <location>
        <begin position="70"/>
        <end position="259"/>
    </location>
</feature>